<dbReference type="InterPro" id="IPR000651">
    <property type="entry name" value="Ras-like_Gua-exchang_fac_N"/>
</dbReference>
<evidence type="ECO:0000313" key="10">
    <source>
        <dbReference type="Proteomes" id="UP000016933"/>
    </source>
</evidence>
<dbReference type="InterPro" id="IPR036028">
    <property type="entry name" value="SH3-like_dom_sf"/>
</dbReference>
<dbReference type="Pfam" id="PF00618">
    <property type="entry name" value="RasGEF_N"/>
    <property type="match status" value="1"/>
</dbReference>
<evidence type="ECO:0000256" key="2">
    <source>
        <dbReference type="ARBA" id="ARBA00022658"/>
    </source>
</evidence>
<feature type="domain" description="Ras-GEF" evidence="7">
    <location>
        <begin position="951"/>
        <end position="1198"/>
    </location>
</feature>
<feature type="compositionally biased region" description="Low complexity" evidence="5">
    <location>
        <begin position="69"/>
        <end position="79"/>
    </location>
</feature>
<dbReference type="SMART" id="SM00326">
    <property type="entry name" value="SH3"/>
    <property type="match status" value="1"/>
</dbReference>
<name>N1PPW6_DOTSN</name>
<feature type="compositionally biased region" description="Polar residues" evidence="5">
    <location>
        <begin position="615"/>
        <end position="624"/>
    </location>
</feature>
<feature type="domain" description="SH3" evidence="6">
    <location>
        <begin position="111"/>
        <end position="181"/>
    </location>
</feature>
<dbReference type="Proteomes" id="UP000016933">
    <property type="component" value="Unassembled WGS sequence"/>
</dbReference>
<dbReference type="SMART" id="SM00147">
    <property type="entry name" value="RasGEF"/>
    <property type="match status" value="1"/>
</dbReference>
<dbReference type="Gene3D" id="2.30.30.40">
    <property type="entry name" value="SH3 Domains"/>
    <property type="match status" value="1"/>
</dbReference>
<dbReference type="SUPFAM" id="SSF48366">
    <property type="entry name" value="Ras GEF"/>
    <property type="match status" value="1"/>
</dbReference>
<evidence type="ECO:0000313" key="9">
    <source>
        <dbReference type="EMBL" id="EME44469.1"/>
    </source>
</evidence>
<dbReference type="PROSITE" id="PS50002">
    <property type="entry name" value="SH3"/>
    <property type="match status" value="1"/>
</dbReference>
<dbReference type="CDD" id="cd00155">
    <property type="entry name" value="RasGEF"/>
    <property type="match status" value="1"/>
</dbReference>
<dbReference type="InterPro" id="IPR001895">
    <property type="entry name" value="RASGEF_cat_dom"/>
</dbReference>
<keyword evidence="1 4" id="KW-0728">SH3 domain</keyword>
<dbReference type="AlphaFoldDB" id="N1PPW6"/>
<evidence type="ECO:0000259" key="6">
    <source>
        <dbReference type="PROSITE" id="PS50002"/>
    </source>
</evidence>
<feature type="region of interest" description="Disordered" evidence="5">
    <location>
        <begin position="559"/>
        <end position="681"/>
    </location>
</feature>
<evidence type="ECO:0000256" key="1">
    <source>
        <dbReference type="ARBA" id="ARBA00022443"/>
    </source>
</evidence>
<accession>N1PPW6</accession>
<dbReference type="InterPro" id="IPR001452">
    <property type="entry name" value="SH3_domain"/>
</dbReference>
<dbReference type="Pfam" id="PF00617">
    <property type="entry name" value="RasGEF"/>
    <property type="match status" value="1"/>
</dbReference>
<feature type="domain" description="N-terminal Ras-GEF" evidence="8">
    <location>
        <begin position="768"/>
        <end position="888"/>
    </location>
</feature>
<dbReference type="InterPro" id="IPR023578">
    <property type="entry name" value="Ras_GEF_dom_sf"/>
</dbReference>
<dbReference type="OrthoDB" id="546434at2759"/>
<dbReference type="PANTHER" id="PTHR23113:SF354">
    <property type="entry name" value="BUD SITE SELECTION PROTEIN 5"/>
    <property type="match status" value="1"/>
</dbReference>
<keyword evidence="2 3" id="KW-0344">Guanine-nucleotide releasing factor</keyword>
<evidence type="ECO:0000259" key="7">
    <source>
        <dbReference type="PROSITE" id="PS50009"/>
    </source>
</evidence>
<keyword evidence="10" id="KW-1185">Reference proteome</keyword>
<dbReference type="InterPro" id="IPR008937">
    <property type="entry name" value="Ras-like_GEF"/>
</dbReference>
<dbReference type="PROSITE" id="PS50009">
    <property type="entry name" value="RASGEF_CAT"/>
    <property type="match status" value="1"/>
</dbReference>
<dbReference type="SMART" id="SM00229">
    <property type="entry name" value="RasGEFN"/>
    <property type="match status" value="1"/>
</dbReference>
<dbReference type="Gene3D" id="1.20.870.10">
    <property type="entry name" value="Son of sevenless (SoS) protein Chain: S domain 1"/>
    <property type="match status" value="1"/>
</dbReference>
<dbReference type="HOGENOM" id="CLU_002116_1_0_1"/>
<dbReference type="InterPro" id="IPR036964">
    <property type="entry name" value="RASGEF_cat_dom_sf"/>
</dbReference>
<feature type="compositionally biased region" description="Basic residues" evidence="5">
    <location>
        <begin position="579"/>
        <end position="589"/>
    </location>
</feature>
<dbReference type="CDD" id="cd06224">
    <property type="entry name" value="REM"/>
    <property type="match status" value="1"/>
</dbReference>
<dbReference type="PROSITE" id="PS50212">
    <property type="entry name" value="RASGEF_NTER"/>
    <property type="match status" value="1"/>
</dbReference>
<dbReference type="OMA" id="EEVWERD"/>
<sequence length="1268" mass="140573">MSRCPMDAQDAPAGIAASRPSQPISENWQFSNDETWDEASAVRRPTRTMHSSVASVTSSRRKPSRNIETPTMTTTTTTTTAGFVSHITPPQTPMSLPPDFEMDLQPATQSLFHNYLRAMHSFAPSAESMPDDDASQSAVHLRPGDLILVHCVHANGWADGTVLNTSERGWLPTNYCEAYDHPYLRNLLNAMTQFWDLLGASEDASLSTFVRQDYIRGLIAGVRYLLERADCLHRDAPMVKQHAGVRRMRKGLLADLSSLVQIAKKLQETIGEAFAGEVIHVLLDDLISKAFKVVTRAASFTDVWTTETRKGDFKDAPRRPLTPPIDRIGLAIDTQASINTKLDTVDAIDSAKHFPDQGKTSQDINTEAGAIDDHRHSQERAPRLSMAFSPPDGLAAHRVSLVPSESNHARSGPLALEQLAKVHDICISHIGAFIGHHLHSRPSAELVATTERLVQACRNLLAIIDEVYTHDPQKSALVQESKDEFEVKLEELAKSTQDVFRFSDSDDDDVIMLPDKTNHLISVGTSLIRNTGECVVRTRQLIEQIGDFELKTALPRGHNHEIPRRIDSMPQGDAAERRSSKRISIKRLSRVLMPPPPPPHVPKDDVPLEEEQEPIESSTTNKVNVSGPGGSSATTPSQAEQKPLPIPPPTAKRVSPIRASQAPGLQVETLKSPRSVRADSISPARKDSVGFSISGSTDTFCSSARDSRTTVVSVSTRATTPDKERASDHAMMNSFASISSMRSLITDDSIDGEALLQQTYAHELTFNKDGQVTGGSLSALVEQLTTHDSAPDPQFVTAFFLTFRKFCEPREFAQALIHRFDYIGDSRTVGTPARLRIYNVFKGWLETYWCADADKDALGEIRFFAMHKLKQVLPAAGDRLAELTKRITEGYFNGKINGPLVSGVGKSSMSISSHLIDNALNVPEPLINLKQLNALRVAIGGGAACSIIDLDPKEVARQITSLVMKAYCEIRPEELLSMDWTRPNTKKAKNVRNMCQLNTDLSHVVNDSILAPDDAKKRAKTIKQWARIGTACLELSNYDSIMAIMCSINCSVVQRLKKTWDLVKKPIKAELEALDKVVDMSKNYSMLRKRLETPTAPCLPFLGVYLTDLTFVIAGNPKRRELPGSTSPEGGPISVINFDMYMRVAKIISHLQKFQVQYKLKPVPEVQTWLEQYLKRMREGHDDMVSTFHRRSLAVEPKQEERKHTLSLRADGHDGHRPPTATGHHTTPTPTTMERFDFFHKSSSFMNMRSQTTLSIHADADLKRASAQ</sequence>
<proteinExistence type="predicted"/>
<organism evidence="9 10">
    <name type="scientific">Dothistroma septosporum (strain NZE10 / CBS 128990)</name>
    <name type="common">Red band needle blight fungus</name>
    <name type="synonym">Mycosphaerella pini</name>
    <dbReference type="NCBI Taxonomy" id="675120"/>
    <lineage>
        <taxon>Eukaryota</taxon>
        <taxon>Fungi</taxon>
        <taxon>Dikarya</taxon>
        <taxon>Ascomycota</taxon>
        <taxon>Pezizomycotina</taxon>
        <taxon>Dothideomycetes</taxon>
        <taxon>Dothideomycetidae</taxon>
        <taxon>Mycosphaerellales</taxon>
        <taxon>Mycosphaerellaceae</taxon>
        <taxon>Dothistroma</taxon>
    </lineage>
</organism>
<feature type="region of interest" description="Disordered" evidence="5">
    <location>
        <begin position="1194"/>
        <end position="1232"/>
    </location>
</feature>
<dbReference type="GO" id="GO:0005886">
    <property type="term" value="C:plasma membrane"/>
    <property type="evidence" value="ECO:0007669"/>
    <property type="project" value="TreeGrafter"/>
</dbReference>
<feature type="compositionally biased region" description="Polar residues" evidence="5">
    <location>
        <begin position="48"/>
        <end position="58"/>
    </location>
</feature>
<dbReference type="EMBL" id="KB446539">
    <property type="protein sequence ID" value="EME44469.1"/>
    <property type="molecule type" value="Genomic_DNA"/>
</dbReference>
<reference evidence="10" key="1">
    <citation type="journal article" date="2012" name="PLoS Genet.">
        <title>The genomes of the fungal plant pathogens Cladosporium fulvum and Dothistroma septosporum reveal adaptation to different hosts and lifestyles but also signatures of common ancestry.</title>
        <authorList>
            <person name="de Wit P.J.G.M."/>
            <person name="van der Burgt A."/>
            <person name="Oekmen B."/>
            <person name="Stergiopoulos I."/>
            <person name="Abd-Elsalam K.A."/>
            <person name="Aerts A.L."/>
            <person name="Bahkali A.H."/>
            <person name="Beenen H.G."/>
            <person name="Chettri P."/>
            <person name="Cox M.P."/>
            <person name="Datema E."/>
            <person name="de Vries R.P."/>
            <person name="Dhillon B."/>
            <person name="Ganley A.R."/>
            <person name="Griffiths S.A."/>
            <person name="Guo Y."/>
            <person name="Hamelin R.C."/>
            <person name="Henrissat B."/>
            <person name="Kabir M.S."/>
            <person name="Jashni M.K."/>
            <person name="Kema G."/>
            <person name="Klaubauf S."/>
            <person name="Lapidus A."/>
            <person name="Levasseur A."/>
            <person name="Lindquist E."/>
            <person name="Mehrabi R."/>
            <person name="Ohm R.A."/>
            <person name="Owen T.J."/>
            <person name="Salamov A."/>
            <person name="Schwelm A."/>
            <person name="Schijlen E."/>
            <person name="Sun H."/>
            <person name="van den Burg H.A."/>
            <person name="van Ham R.C.H.J."/>
            <person name="Zhang S."/>
            <person name="Goodwin S.B."/>
            <person name="Grigoriev I.V."/>
            <person name="Collemare J."/>
            <person name="Bradshaw R.E."/>
        </authorList>
    </citation>
    <scope>NUCLEOTIDE SEQUENCE [LARGE SCALE GENOMIC DNA]</scope>
    <source>
        <strain evidence="10">NZE10 / CBS 128990</strain>
    </source>
</reference>
<gene>
    <name evidence="9" type="ORF">DOTSEDRAFT_72070</name>
</gene>
<dbReference type="STRING" id="675120.N1PPW6"/>
<feature type="compositionally biased region" description="Basic and acidic residues" evidence="5">
    <location>
        <begin position="1197"/>
        <end position="1217"/>
    </location>
</feature>
<dbReference type="GO" id="GO:0005085">
    <property type="term" value="F:guanyl-nucleotide exchange factor activity"/>
    <property type="evidence" value="ECO:0007669"/>
    <property type="project" value="UniProtKB-KW"/>
</dbReference>
<protein>
    <submittedName>
        <fullName evidence="9">Uncharacterized protein</fullName>
    </submittedName>
</protein>
<evidence type="ECO:0000256" key="5">
    <source>
        <dbReference type="SAM" id="MobiDB-lite"/>
    </source>
</evidence>
<dbReference type="eggNOG" id="KOG3417">
    <property type="taxonomic scope" value="Eukaryota"/>
</dbReference>
<feature type="region of interest" description="Disordered" evidence="5">
    <location>
        <begin position="1"/>
        <end position="27"/>
    </location>
</feature>
<evidence type="ECO:0000256" key="4">
    <source>
        <dbReference type="PROSITE-ProRule" id="PRU00192"/>
    </source>
</evidence>
<feature type="region of interest" description="Disordered" evidence="5">
    <location>
        <begin position="41"/>
        <end position="79"/>
    </location>
</feature>
<dbReference type="SUPFAM" id="SSF50044">
    <property type="entry name" value="SH3-domain"/>
    <property type="match status" value="1"/>
</dbReference>
<reference evidence="9 10" key="2">
    <citation type="journal article" date="2012" name="PLoS Pathog.">
        <title>Diverse lifestyles and strategies of plant pathogenesis encoded in the genomes of eighteen Dothideomycetes fungi.</title>
        <authorList>
            <person name="Ohm R.A."/>
            <person name="Feau N."/>
            <person name="Henrissat B."/>
            <person name="Schoch C.L."/>
            <person name="Horwitz B.A."/>
            <person name="Barry K.W."/>
            <person name="Condon B.J."/>
            <person name="Copeland A.C."/>
            <person name="Dhillon B."/>
            <person name="Glaser F."/>
            <person name="Hesse C.N."/>
            <person name="Kosti I."/>
            <person name="LaButti K."/>
            <person name="Lindquist E.A."/>
            <person name="Lucas S."/>
            <person name="Salamov A.A."/>
            <person name="Bradshaw R.E."/>
            <person name="Ciuffetti L."/>
            <person name="Hamelin R.C."/>
            <person name="Kema G.H.J."/>
            <person name="Lawrence C."/>
            <person name="Scott J.A."/>
            <person name="Spatafora J.W."/>
            <person name="Turgeon B.G."/>
            <person name="de Wit P.J.G.M."/>
            <person name="Zhong S."/>
            <person name="Goodwin S.B."/>
            <person name="Grigoriev I.V."/>
        </authorList>
    </citation>
    <scope>NUCLEOTIDE SEQUENCE [LARGE SCALE GENOMIC DNA]</scope>
    <source>
        <strain evidence="10">NZE10 / CBS 128990</strain>
    </source>
</reference>
<evidence type="ECO:0000259" key="8">
    <source>
        <dbReference type="PROSITE" id="PS50212"/>
    </source>
</evidence>
<dbReference type="PANTHER" id="PTHR23113">
    <property type="entry name" value="GUANINE NUCLEOTIDE EXCHANGE FACTOR"/>
    <property type="match status" value="1"/>
</dbReference>
<evidence type="ECO:0000256" key="3">
    <source>
        <dbReference type="PROSITE-ProRule" id="PRU00168"/>
    </source>
</evidence>
<dbReference type="GO" id="GO:0007265">
    <property type="term" value="P:Ras protein signal transduction"/>
    <property type="evidence" value="ECO:0007669"/>
    <property type="project" value="TreeGrafter"/>
</dbReference>
<dbReference type="Gene3D" id="1.10.840.10">
    <property type="entry name" value="Ras guanine-nucleotide exchange factors catalytic domain"/>
    <property type="match status" value="1"/>
</dbReference>
<feature type="compositionally biased region" description="Low complexity" evidence="5">
    <location>
        <begin position="1218"/>
        <end position="1232"/>
    </location>
</feature>